<evidence type="ECO:0000256" key="4">
    <source>
        <dbReference type="PROSITE-ProRule" id="PRU00266"/>
    </source>
</evidence>
<comment type="caution">
    <text evidence="6">The sequence shown here is derived from an EMBL/GenBank/DDBJ whole genome shotgun (WGS) entry which is preliminary data.</text>
</comment>
<evidence type="ECO:0000256" key="2">
    <source>
        <dbReference type="ARBA" id="ARBA00022884"/>
    </source>
</evidence>
<evidence type="ECO:0000256" key="3">
    <source>
        <dbReference type="ARBA" id="ARBA00037597"/>
    </source>
</evidence>
<organism evidence="6 7">
    <name type="scientific">Dendrobium chrysotoxum</name>
    <name type="common">Orchid</name>
    <dbReference type="NCBI Taxonomy" id="161865"/>
    <lineage>
        <taxon>Eukaryota</taxon>
        <taxon>Viridiplantae</taxon>
        <taxon>Streptophyta</taxon>
        <taxon>Embryophyta</taxon>
        <taxon>Tracheophyta</taxon>
        <taxon>Spermatophyta</taxon>
        <taxon>Magnoliopsida</taxon>
        <taxon>Liliopsida</taxon>
        <taxon>Asparagales</taxon>
        <taxon>Orchidaceae</taxon>
        <taxon>Epidendroideae</taxon>
        <taxon>Malaxideae</taxon>
        <taxon>Dendrobiinae</taxon>
        <taxon>Dendrobium</taxon>
    </lineage>
</organism>
<keyword evidence="1" id="KW-0677">Repeat</keyword>
<dbReference type="Pfam" id="PF00035">
    <property type="entry name" value="dsrm"/>
    <property type="match status" value="1"/>
</dbReference>
<dbReference type="PANTHER" id="PTHR46031:SF37">
    <property type="entry name" value="DRBM DOMAIN-CONTAINING PROTEIN"/>
    <property type="match status" value="1"/>
</dbReference>
<keyword evidence="7" id="KW-1185">Reference proteome</keyword>
<gene>
    <name evidence="6" type="ORF">IEQ34_010105</name>
</gene>
<dbReference type="Proteomes" id="UP000775213">
    <property type="component" value="Unassembled WGS sequence"/>
</dbReference>
<dbReference type="GO" id="GO:0003723">
    <property type="term" value="F:RNA binding"/>
    <property type="evidence" value="ECO:0007669"/>
    <property type="project" value="UniProtKB-UniRule"/>
</dbReference>
<evidence type="ECO:0000313" key="6">
    <source>
        <dbReference type="EMBL" id="KAH0462530.1"/>
    </source>
</evidence>
<dbReference type="Gene3D" id="3.30.160.20">
    <property type="match status" value="2"/>
</dbReference>
<evidence type="ECO:0000313" key="7">
    <source>
        <dbReference type="Proteomes" id="UP000775213"/>
    </source>
</evidence>
<name>A0AAV7H4V8_DENCH</name>
<proteinExistence type="predicted"/>
<dbReference type="PROSITE" id="PS50137">
    <property type="entry name" value="DS_RBD"/>
    <property type="match status" value="1"/>
</dbReference>
<dbReference type="PANTHER" id="PTHR46031">
    <property type="match status" value="1"/>
</dbReference>
<dbReference type="SUPFAM" id="SSF54768">
    <property type="entry name" value="dsRNA-binding domain-like"/>
    <property type="match status" value="1"/>
</dbReference>
<sequence>MKEEPMLHSYSAVNPKASVCVKVTFMNMHKIHLQEYAQRSGISLSSYSTDNAGEEHAPKRRSCTKVSGYNFDKWDLLLLVHFQLALEIIPVKLKNEGFRKLCKLILNKYWAKMKKDRPTYTTTQQDGLLPKFTTAITFDGKTYVGFAGRSKKEGEHNAACVVIESILALLEMFGIFFATHSNTVSVMAQIIGKKDGLFENGVIEGAELVTVASNETVFEFAAKNILNISNSA</sequence>
<evidence type="ECO:0000259" key="5">
    <source>
        <dbReference type="PROSITE" id="PS50137"/>
    </source>
</evidence>
<accession>A0AAV7H4V8</accession>
<comment type="function">
    <text evidence="3">Binds double-stranded RNA.</text>
</comment>
<evidence type="ECO:0000256" key="1">
    <source>
        <dbReference type="ARBA" id="ARBA00022737"/>
    </source>
</evidence>
<protein>
    <recommendedName>
        <fullName evidence="5">DRBM domain-containing protein</fullName>
    </recommendedName>
</protein>
<dbReference type="InterPro" id="IPR014720">
    <property type="entry name" value="dsRBD_dom"/>
</dbReference>
<dbReference type="EMBL" id="JAGFBR010000009">
    <property type="protein sequence ID" value="KAH0462530.1"/>
    <property type="molecule type" value="Genomic_DNA"/>
</dbReference>
<dbReference type="AlphaFoldDB" id="A0AAV7H4V8"/>
<reference evidence="6 7" key="1">
    <citation type="journal article" date="2021" name="Hortic Res">
        <title>Chromosome-scale assembly of the Dendrobium chrysotoxum genome enhances the understanding of orchid evolution.</title>
        <authorList>
            <person name="Zhang Y."/>
            <person name="Zhang G.Q."/>
            <person name="Zhang D."/>
            <person name="Liu X.D."/>
            <person name="Xu X.Y."/>
            <person name="Sun W.H."/>
            <person name="Yu X."/>
            <person name="Zhu X."/>
            <person name="Wang Z.W."/>
            <person name="Zhao X."/>
            <person name="Zhong W.Y."/>
            <person name="Chen H."/>
            <person name="Yin W.L."/>
            <person name="Huang T."/>
            <person name="Niu S.C."/>
            <person name="Liu Z.J."/>
        </authorList>
    </citation>
    <scope>NUCLEOTIDE SEQUENCE [LARGE SCALE GENOMIC DNA]</scope>
    <source>
        <strain evidence="6">Lindl</strain>
    </source>
</reference>
<dbReference type="SMART" id="SM00358">
    <property type="entry name" value="DSRM"/>
    <property type="match status" value="1"/>
</dbReference>
<feature type="domain" description="DRBM" evidence="5">
    <location>
        <begin position="106"/>
        <end position="168"/>
    </location>
</feature>
<keyword evidence="2 4" id="KW-0694">RNA-binding</keyword>